<sequence length="58" mass="6201">MPPRTSSPPQALPFHPPPTSLAPSISFPLLSKARRPTPSLASVLRTALTLLVSCLVKR</sequence>
<accession>A0A5B7IVU7</accession>
<name>A0A5B7IVU7_PORTR</name>
<organism evidence="1 2">
    <name type="scientific">Portunus trituberculatus</name>
    <name type="common">Swimming crab</name>
    <name type="synonym">Neptunus trituberculatus</name>
    <dbReference type="NCBI Taxonomy" id="210409"/>
    <lineage>
        <taxon>Eukaryota</taxon>
        <taxon>Metazoa</taxon>
        <taxon>Ecdysozoa</taxon>
        <taxon>Arthropoda</taxon>
        <taxon>Crustacea</taxon>
        <taxon>Multicrustacea</taxon>
        <taxon>Malacostraca</taxon>
        <taxon>Eumalacostraca</taxon>
        <taxon>Eucarida</taxon>
        <taxon>Decapoda</taxon>
        <taxon>Pleocyemata</taxon>
        <taxon>Brachyura</taxon>
        <taxon>Eubrachyura</taxon>
        <taxon>Portunoidea</taxon>
        <taxon>Portunidae</taxon>
        <taxon>Portuninae</taxon>
        <taxon>Portunus</taxon>
    </lineage>
</organism>
<proteinExistence type="predicted"/>
<dbReference type="EMBL" id="VSRR010066394">
    <property type="protein sequence ID" value="MPC84768.1"/>
    <property type="molecule type" value="Genomic_DNA"/>
</dbReference>
<reference evidence="1 2" key="1">
    <citation type="submission" date="2019-05" db="EMBL/GenBank/DDBJ databases">
        <title>Another draft genome of Portunus trituberculatus and its Hox gene families provides insights of decapod evolution.</title>
        <authorList>
            <person name="Jeong J.-H."/>
            <person name="Song I."/>
            <person name="Kim S."/>
            <person name="Choi T."/>
            <person name="Kim D."/>
            <person name="Ryu S."/>
            <person name="Kim W."/>
        </authorList>
    </citation>
    <scope>NUCLEOTIDE SEQUENCE [LARGE SCALE GENOMIC DNA]</scope>
    <source>
        <tissue evidence="1">Muscle</tissue>
    </source>
</reference>
<protein>
    <submittedName>
        <fullName evidence="1">Uncharacterized protein</fullName>
    </submittedName>
</protein>
<evidence type="ECO:0000313" key="2">
    <source>
        <dbReference type="Proteomes" id="UP000324222"/>
    </source>
</evidence>
<dbReference type="Proteomes" id="UP000324222">
    <property type="component" value="Unassembled WGS sequence"/>
</dbReference>
<evidence type="ECO:0000313" key="1">
    <source>
        <dbReference type="EMBL" id="MPC84768.1"/>
    </source>
</evidence>
<comment type="caution">
    <text evidence="1">The sequence shown here is derived from an EMBL/GenBank/DDBJ whole genome shotgun (WGS) entry which is preliminary data.</text>
</comment>
<keyword evidence="2" id="KW-1185">Reference proteome</keyword>
<dbReference type="AlphaFoldDB" id="A0A5B7IVU7"/>
<gene>
    <name evidence="1" type="ORF">E2C01_079517</name>
</gene>